<protein>
    <recommendedName>
        <fullName evidence="3">Probable chemoreceptor glutamine deamidase CheD</fullName>
        <ecNumber evidence="3">3.5.1.44</ecNumber>
    </recommendedName>
</protein>
<dbReference type="InterPro" id="IPR011324">
    <property type="entry name" value="Cytotoxic_necrot_fac-like_cat"/>
</dbReference>
<dbReference type="GO" id="GO:0050568">
    <property type="term" value="F:protein-glutamine glutaminase activity"/>
    <property type="evidence" value="ECO:0007669"/>
    <property type="project" value="UniProtKB-UniRule"/>
</dbReference>
<dbReference type="OrthoDB" id="9807202at2"/>
<evidence type="ECO:0000256" key="3">
    <source>
        <dbReference type="HAMAP-Rule" id="MF_01440"/>
    </source>
</evidence>
<comment type="caution">
    <text evidence="4">The sequence shown here is derived from an EMBL/GenBank/DDBJ whole genome shotgun (WGS) entry which is preliminary data.</text>
</comment>
<organism evidence="4 5">
    <name type="scientific">Alteraurantiacibacter aquimixticola</name>
    <dbReference type="NCBI Taxonomy" id="2489173"/>
    <lineage>
        <taxon>Bacteria</taxon>
        <taxon>Pseudomonadati</taxon>
        <taxon>Pseudomonadota</taxon>
        <taxon>Alphaproteobacteria</taxon>
        <taxon>Sphingomonadales</taxon>
        <taxon>Erythrobacteraceae</taxon>
        <taxon>Alteraurantiacibacter</taxon>
    </lineage>
</organism>
<dbReference type="SUPFAM" id="SSF64438">
    <property type="entry name" value="CNF1/YfiH-like putative cysteine hydrolases"/>
    <property type="match status" value="1"/>
</dbReference>
<name>A0A4T3EYC6_9SPHN</name>
<comment type="function">
    <text evidence="3">Probably deamidates glutamine residues to glutamate on methyl-accepting chemotaxis receptors (MCPs), playing an important role in chemotaxis.</text>
</comment>
<dbReference type="EMBL" id="SSHH01000004">
    <property type="protein sequence ID" value="TIX49071.1"/>
    <property type="molecule type" value="Genomic_DNA"/>
</dbReference>
<dbReference type="HAMAP" id="MF_01440">
    <property type="entry name" value="CheD"/>
    <property type="match status" value="1"/>
</dbReference>
<comment type="catalytic activity">
    <reaction evidence="3">
        <text>L-glutaminyl-[protein] + H2O = L-glutamyl-[protein] + NH4(+)</text>
        <dbReference type="Rhea" id="RHEA:16441"/>
        <dbReference type="Rhea" id="RHEA-COMP:10207"/>
        <dbReference type="Rhea" id="RHEA-COMP:10208"/>
        <dbReference type="ChEBI" id="CHEBI:15377"/>
        <dbReference type="ChEBI" id="CHEBI:28938"/>
        <dbReference type="ChEBI" id="CHEBI:29973"/>
        <dbReference type="ChEBI" id="CHEBI:30011"/>
        <dbReference type="EC" id="3.5.1.44"/>
    </reaction>
</comment>
<dbReference type="GO" id="GO:0006935">
    <property type="term" value="P:chemotaxis"/>
    <property type="evidence" value="ECO:0007669"/>
    <property type="project" value="UniProtKB-UniRule"/>
</dbReference>
<keyword evidence="5" id="KW-1185">Reference proteome</keyword>
<sequence length="185" mass="20249">MSDLSGIPRSANPVRIAILQGDARASADPAVEFSTILGSCVATCLYDPVARIGGMNHFLLAEPPSHKSQTDFDEHYGLFLMELLVNEMLALGAAKPRLKARLYGGANLHERLAPIGSANAAFARRFIRDERIALVHEDLEGHQARRVNFQPTSGRVRCLVAKYDAVPTDKPLRRPQSACGEVELF</sequence>
<reference evidence="4 5" key="1">
    <citation type="submission" date="2019-04" db="EMBL/GenBank/DDBJ databases">
        <title>Altererythrobacter aquimixticola sp. nov., isolated from sediment of junction between the ocean and a freshwater spring.</title>
        <authorList>
            <person name="Yoon J.-H."/>
        </authorList>
    </citation>
    <scope>NUCLEOTIDE SEQUENCE [LARGE SCALE GENOMIC DNA]</scope>
    <source>
        <strain evidence="4 5">SSKS-13</strain>
    </source>
</reference>
<dbReference type="Pfam" id="PF03975">
    <property type="entry name" value="CheD"/>
    <property type="match status" value="1"/>
</dbReference>
<evidence type="ECO:0000256" key="2">
    <source>
        <dbReference type="ARBA" id="ARBA00022801"/>
    </source>
</evidence>
<dbReference type="Proteomes" id="UP000309389">
    <property type="component" value="Unassembled WGS sequence"/>
</dbReference>
<dbReference type="Gene3D" id="3.30.1330.200">
    <property type="match status" value="1"/>
</dbReference>
<evidence type="ECO:0000313" key="5">
    <source>
        <dbReference type="Proteomes" id="UP000309389"/>
    </source>
</evidence>
<keyword evidence="1 3" id="KW-0145">Chemotaxis</keyword>
<dbReference type="PANTHER" id="PTHR35147">
    <property type="entry name" value="CHEMORECEPTOR GLUTAMINE DEAMIDASE CHED-RELATED"/>
    <property type="match status" value="1"/>
</dbReference>
<evidence type="ECO:0000256" key="1">
    <source>
        <dbReference type="ARBA" id="ARBA00022500"/>
    </source>
</evidence>
<comment type="similarity">
    <text evidence="3">Belongs to the CheD family.</text>
</comment>
<dbReference type="InterPro" id="IPR038592">
    <property type="entry name" value="CheD-like_sf"/>
</dbReference>
<dbReference type="RefSeq" id="WP_136694646.1">
    <property type="nucleotide sequence ID" value="NZ_SSHH01000004.1"/>
</dbReference>
<accession>A0A4T3EYC6</accession>
<dbReference type="InterPro" id="IPR005659">
    <property type="entry name" value="Chemorcpt_Glu_NH3ase_CheD"/>
</dbReference>
<keyword evidence="2 3" id="KW-0378">Hydrolase</keyword>
<proteinExistence type="inferred from homology"/>
<dbReference type="AlphaFoldDB" id="A0A4T3EYC6"/>
<dbReference type="EC" id="3.5.1.44" evidence="3"/>
<evidence type="ECO:0000313" key="4">
    <source>
        <dbReference type="EMBL" id="TIX49071.1"/>
    </source>
</evidence>
<gene>
    <name evidence="3" type="primary">cheD</name>
    <name evidence="4" type="ORF">E5222_15190</name>
</gene>
<dbReference type="CDD" id="cd16352">
    <property type="entry name" value="CheD"/>
    <property type="match status" value="1"/>
</dbReference>
<dbReference type="PANTHER" id="PTHR35147:SF2">
    <property type="entry name" value="CHEMORECEPTOR GLUTAMINE DEAMIDASE CHED-RELATED"/>
    <property type="match status" value="1"/>
</dbReference>